<evidence type="ECO:0000313" key="2">
    <source>
        <dbReference type="Proteomes" id="UP000214610"/>
    </source>
</evidence>
<accession>A0A227KG25</accession>
<dbReference type="EMBL" id="NHMP01000006">
    <property type="protein sequence ID" value="OXE46017.1"/>
    <property type="molecule type" value="Genomic_DNA"/>
</dbReference>
<dbReference type="Proteomes" id="UP000214610">
    <property type="component" value="Unassembled WGS sequence"/>
</dbReference>
<protein>
    <submittedName>
        <fullName evidence="1">Uncharacterized protein</fullName>
    </submittedName>
</protein>
<keyword evidence="2" id="KW-1185">Reference proteome</keyword>
<proteinExistence type="predicted"/>
<organism evidence="1 2">
    <name type="scientific">Turicimonas muris</name>
    <dbReference type="NCBI Taxonomy" id="1796652"/>
    <lineage>
        <taxon>Bacteria</taxon>
        <taxon>Pseudomonadati</taxon>
        <taxon>Pseudomonadota</taxon>
        <taxon>Betaproteobacteria</taxon>
        <taxon>Burkholderiales</taxon>
        <taxon>Sutterellaceae</taxon>
        <taxon>Turicimonas</taxon>
    </lineage>
</organism>
<sequence length="107" mass="12561">METLKRPTRIKPSFAFEDLRFENICFQTKKTLRNQEVKLLFCSLSEKHEKDRETCEKYQFTDFYCVLLKKKSFCSEQSVGAVLKNIHQKPVHIQLGFAHSDTAGESR</sequence>
<gene>
    <name evidence="1" type="ORF">ADH67_09860</name>
</gene>
<comment type="caution">
    <text evidence="1">The sequence shown here is derived from an EMBL/GenBank/DDBJ whole genome shotgun (WGS) entry which is preliminary data.</text>
</comment>
<reference evidence="2" key="1">
    <citation type="submission" date="2017-05" db="EMBL/GenBank/DDBJ databases">
        <title>Improved OligoMM genomes.</title>
        <authorList>
            <person name="Garzetti D."/>
        </authorList>
    </citation>
    <scope>NUCLEOTIDE SEQUENCE [LARGE SCALE GENOMIC DNA]</scope>
    <source>
        <strain evidence="2">YL45</strain>
    </source>
</reference>
<dbReference type="AlphaFoldDB" id="A0A227KG25"/>
<evidence type="ECO:0000313" key="1">
    <source>
        <dbReference type="EMBL" id="OXE46017.1"/>
    </source>
</evidence>
<name>A0A227KG25_9BURK</name>
<dbReference type="RefSeq" id="WP_066593937.1">
    <property type="nucleotide sequence ID" value="NZ_CAOJZJ010000004.1"/>
</dbReference>